<dbReference type="Proteomes" id="UP000554482">
    <property type="component" value="Unassembled WGS sequence"/>
</dbReference>
<dbReference type="Pfam" id="PF13360">
    <property type="entry name" value="PQQ_2"/>
    <property type="match status" value="1"/>
</dbReference>
<name>A0A7J6X747_THATH</name>
<evidence type="ECO:0000256" key="2">
    <source>
        <dbReference type="ARBA" id="ARBA00008156"/>
    </source>
</evidence>
<proteinExistence type="inferred from homology"/>
<evidence type="ECO:0000256" key="1">
    <source>
        <dbReference type="ARBA" id="ARBA00001931"/>
    </source>
</evidence>
<evidence type="ECO:0000259" key="4">
    <source>
        <dbReference type="Pfam" id="PF13360"/>
    </source>
</evidence>
<keyword evidence="3" id="KW-0560">Oxidoreductase</keyword>
<dbReference type="InterPro" id="IPR002372">
    <property type="entry name" value="PQQ_rpt_dom"/>
</dbReference>
<accession>A0A7J6X747</accession>
<sequence>MQWINHGGDLCNTRYGVGEVRINPKTVSKLKLKWEFYAGGHISATPAIFGDTIYFPSWNGNIYAVKQSDGSLVWEKNLAELTGLEPSRFVFGVNFTVARATPTVARDLLLIGIYGPAYVIAVKRSTGKLVWTTRLDSHNASVVTMSGTVYNG</sequence>
<dbReference type="PANTHER" id="PTHR32303">
    <property type="entry name" value="QUINOPROTEIN ALCOHOL DEHYDROGENASE (CYTOCHROME C)"/>
    <property type="match status" value="1"/>
</dbReference>
<dbReference type="SMART" id="SM00564">
    <property type="entry name" value="PQQ"/>
    <property type="match status" value="2"/>
</dbReference>
<dbReference type="OrthoDB" id="416253at2759"/>
<dbReference type="InterPro" id="IPR011047">
    <property type="entry name" value="Quinoprotein_ADH-like_sf"/>
</dbReference>
<comment type="caution">
    <text evidence="5">The sequence shown here is derived from an EMBL/GenBank/DDBJ whole genome shotgun (WGS) entry which is preliminary data.</text>
</comment>
<organism evidence="5 6">
    <name type="scientific">Thalictrum thalictroides</name>
    <name type="common">Rue-anemone</name>
    <name type="synonym">Anemone thalictroides</name>
    <dbReference type="NCBI Taxonomy" id="46969"/>
    <lineage>
        <taxon>Eukaryota</taxon>
        <taxon>Viridiplantae</taxon>
        <taxon>Streptophyta</taxon>
        <taxon>Embryophyta</taxon>
        <taxon>Tracheophyta</taxon>
        <taxon>Spermatophyta</taxon>
        <taxon>Magnoliopsida</taxon>
        <taxon>Ranunculales</taxon>
        <taxon>Ranunculaceae</taxon>
        <taxon>Thalictroideae</taxon>
        <taxon>Thalictrum</taxon>
    </lineage>
</organism>
<dbReference type="EMBL" id="JABWDY010003856">
    <property type="protein sequence ID" value="KAF5205591.1"/>
    <property type="molecule type" value="Genomic_DNA"/>
</dbReference>
<evidence type="ECO:0000313" key="6">
    <source>
        <dbReference type="Proteomes" id="UP000554482"/>
    </source>
</evidence>
<dbReference type="PANTHER" id="PTHR32303:SF10">
    <property type="entry name" value="OUTER MEMBRANE PROTEIN ASSEMBLY FACTOR BAMB"/>
    <property type="match status" value="1"/>
</dbReference>
<evidence type="ECO:0000313" key="5">
    <source>
        <dbReference type="EMBL" id="KAF5205591.1"/>
    </source>
</evidence>
<protein>
    <recommendedName>
        <fullName evidence="4">Pyrrolo-quinoline quinone repeat domain-containing protein</fullName>
    </recommendedName>
</protein>
<dbReference type="InterPro" id="IPR018391">
    <property type="entry name" value="PQQ_b-propeller_rpt"/>
</dbReference>
<feature type="domain" description="Pyrrolo-quinoline quinone repeat" evidence="4">
    <location>
        <begin position="59"/>
        <end position="148"/>
    </location>
</feature>
<dbReference type="SUPFAM" id="SSF50998">
    <property type="entry name" value="Quinoprotein alcohol dehydrogenase-like"/>
    <property type="match status" value="1"/>
</dbReference>
<keyword evidence="6" id="KW-1185">Reference proteome</keyword>
<dbReference type="Gene3D" id="2.140.10.10">
    <property type="entry name" value="Quinoprotein alcohol dehydrogenase-like superfamily"/>
    <property type="match status" value="1"/>
</dbReference>
<dbReference type="GO" id="GO:0016491">
    <property type="term" value="F:oxidoreductase activity"/>
    <property type="evidence" value="ECO:0007669"/>
    <property type="project" value="UniProtKB-KW"/>
</dbReference>
<dbReference type="AlphaFoldDB" id="A0A7J6X747"/>
<reference evidence="5 6" key="1">
    <citation type="submission" date="2020-06" db="EMBL/GenBank/DDBJ databases">
        <title>Transcriptomic and genomic resources for Thalictrum thalictroides and T. hernandezii: Facilitating candidate gene discovery in an emerging model plant lineage.</title>
        <authorList>
            <person name="Arias T."/>
            <person name="Riano-Pachon D.M."/>
            <person name="Di Stilio V.S."/>
        </authorList>
    </citation>
    <scope>NUCLEOTIDE SEQUENCE [LARGE SCALE GENOMIC DNA]</scope>
    <source>
        <strain evidence="6">cv. WT478/WT964</strain>
        <tissue evidence="5">Leaves</tissue>
    </source>
</reference>
<gene>
    <name evidence="5" type="ORF">FRX31_004821</name>
</gene>
<comment type="cofactor">
    <cofactor evidence="1">
        <name>pyrroloquinoline quinone</name>
        <dbReference type="ChEBI" id="CHEBI:58442"/>
    </cofactor>
</comment>
<evidence type="ECO:0000256" key="3">
    <source>
        <dbReference type="ARBA" id="ARBA00023002"/>
    </source>
</evidence>
<comment type="similarity">
    <text evidence="2">Belongs to the bacterial PQQ dehydrogenase family.</text>
</comment>